<dbReference type="SMART" id="SM00146">
    <property type="entry name" value="PI3Kc"/>
    <property type="match status" value="1"/>
</dbReference>
<feature type="domain" description="PI3K/PI4K catalytic" evidence="5">
    <location>
        <begin position="574"/>
        <end position="842"/>
    </location>
</feature>
<evidence type="ECO:0000256" key="3">
    <source>
        <dbReference type="SAM" id="MobiDB-lite"/>
    </source>
</evidence>
<sequence>MAVRAPWRWRERMRLRSSLFVIEALALLRIIVLVVLVLPSVGARCSKRALAAWSGGHLVVACGAVVVTAWRASSGRLGAHEGAAAVGLCCLSVLSCRFLRGAIDYVRSDRAPVLDVYLYAGEHFSRLARAVASTAKASTRRRSCGCYSGAQREDATAALIEPEAEPKLRAALRRFAERSASIRGFWNDRLALELGRARRIARDFETRGRDLFLDTPERRRQKALDEVFSLLIRLFAHEDVLGEIRDAFRGEPSALVFHSLQLAAFALFGAYWDGPALRRCLLDLCAADAYFAHRVEFYLRAFATPETPGLRLTPEAADAVVALRTDVKLAAAAPATKMRAVFATTRPDDDENDDQKESDPVVVVPPRDDDDDDAFDEMPRLVDTLTAISRDLCGIERRERNEVLRARLEAVNRALLPSRAAYVPCGSRGRHERVTKIHAIESKVFSTKERCPYLACLEVELLDDDPTPSSRLLASAICFAPAATTAPSRSEEACDDEEPLGQWRSSNRAESGDSSRSGSAPRVEQQQQQQQQQQHTYGALRAEDDAAPPKEEALASRRSFDSLASRRSFDSLAFPTVVFRECWADKEARLLGEDRGRRRLVPVIVKARDDLRQEQFASQLIAQAAAILEAARVPVWLRPYDVVATGPDAGVIEAVPDSVSLDALRRNDSDYVSLVDFFDRHFGRAGLAAARSAFVESLAPACIISYLLQLKDRHNGNLLIDARGHLFHIDFGYMLASSPGGNFGFESAPFKLTNEFLELVGPDFRRFKDLCVRTFLALRRERHRLILLAEMTVRGCEHLPCFDGRPRETIDALRRRFKPNLADRKVRAFVHGLIDKSTNNWRTSLYDEYQRRCVGIL</sequence>
<dbReference type="InterPro" id="IPR000403">
    <property type="entry name" value="PI3/4_kinase_cat_dom"/>
</dbReference>
<gene>
    <name evidence="6" type="ORF">CTAYLR_006420</name>
</gene>
<dbReference type="InterPro" id="IPR011009">
    <property type="entry name" value="Kinase-like_dom_sf"/>
</dbReference>
<feature type="transmembrane region" description="Helical" evidence="4">
    <location>
        <begin position="20"/>
        <end position="38"/>
    </location>
</feature>
<name>A0AAD7UBW1_9STRA</name>
<dbReference type="InterPro" id="IPR018936">
    <property type="entry name" value="PI3/4_kinase_CS"/>
</dbReference>
<dbReference type="InterPro" id="IPR015433">
    <property type="entry name" value="PI3/4_kinase"/>
</dbReference>
<organism evidence="6 7">
    <name type="scientific">Chrysophaeum taylorii</name>
    <dbReference type="NCBI Taxonomy" id="2483200"/>
    <lineage>
        <taxon>Eukaryota</taxon>
        <taxon>Sar</taxon>
        <taxon>Stramenopiles</taxon>
        <taxon>Ochrophyta</taxon>
        <taxon>Pelagophyceae</taxon>
        <taxon>Pelagomonadales</taxon>
        <taxon>Pelagomonadaceae</taxon>
        <taxon>Chrysophaeum</taxon>
    </lineage>
</organism>
<keyword evidence="2" id="KW-0418">Kinase</keyword>
<dbReference type="GO" id="GO:0048015">
    <property type="term" value="P:phosphatidylinositol-mediated signaling"/>
    <property type="evidence" value="ECO:0007669"/>
    <property type="project" value="TreeGrafter"/>
</dbReference>
<evidence type="ECO:0000259" key="5">
    <source>
        <dbReference type="PROSITE" id="PS50290"/>
    </source>
</evidence>
<dbReference type="GO" id="GO:0016020">
    <property type="term" value="C:membrane"/>
    <property type="evidence" value="ECO:0007669"/>
    <property type="project" value="TreeGrafter"/>
</dbReference>
<feature type="transmembrane region" description="Helical" evidence="4">
    <location>
        <begin position="50"/>
        <end position="70"/>
    </location>
</feature>
<dbReference type="Gene3D" id="3.30.1010.10">
    <property type="entry name" value="Phosphatidylinositol 3-kinase Catalytic Subunit, Chain A, domain 4"/>
    <property type="match status" value="1"/>
</dbReference>
<evidence type="ECO:0000313" key="6">
    <source>
        <dbReference type="EMBL" id="KAJ8600818.1"/>
    </source>
</evidence>
<evidence type="ECO:0000256" key="1">
    <source>
        <dbReference type="ARBA" id="ARBA00022679"/>
    </source>
</evidence>
<dbReference type="PROSITE" id="PS00916">
    <property type="entry name" value="PI3_4_KINASE_2"/>
    <property type="match status" value="1"/>
</dbReference>
<feature type="region of interest" description="Disordered" evidence="3">
    <location>
        <begin position="345"/>
        <end position="370"/>
    </location>
</feature>
<dbReference type="PROSITE" id="PS50290">
    <property type="entry name" value="PI3_4_KINASE_3"/>
    <property type="match status" value="1"/>
</dbReference>
<keyword evidence="4" id="KW-1133">Transmembrane helix</keyword>
<keyword evidence="4" id="KW-0472">Membrane</keyword>
<dbReference type="PROSITE" id="PS00915">
    <property type="entry name" value="PI3_4_KINASE_1"/>
    <property type="match status" value="1"/>
</dbReference>
<dbReference type="SUPFAM" id="SSF56112">
    <property type="entry name" value="Protein kinase-like (PK-like)"/>
    <property type="match status" value="1"/>
</dbReference>
<keyword evidence="4" id="KW-0812">Transmembrane</keyword>
<dbReference type="AlphaFoldDB" id="A0AAD7UBW1"/>
<evidence type="ECO:0000313" key="7">
    <source>
        <dbReference type="Proteomes" id="UP001230188"/>
    </source>
</evidence>
<feature type="region of interest" description="Disordered" evidence="3">
    <location>
        <begin position="488"/>
        <end position="539"/>
    </location>
</feature>
<dbReference type="GO" id="GO:0046854">
    <property type="term" value="P:phosphatidylinositol phosphate biosynthetic process"/>
    <property type="evidence" value="ECO:0007669"/>
    <property type="project" value="InterPro"/>
</dbReference>
<feature type="compositionally biased region" description="Polar residues" evidence="3">
    <location>
        <begin position="503"/>
        <end position="518"/>
    </location>
</feature>
<evidence type="ECO:0000256" key="4">
    <source>
        <dbReference type="SAM" id="Phobius"/>
    </source>
</evidence>
<dbReference type="InterPro" id="IPR036940">
    <property type="entry name" value="PI3/4_kinase_cat_sf"/>
</dbReference>
<dbReference type="GO" id="GO:0004430">
    <property type="term" value="F:1-phosphatidylinositol 4-kinase activity"/>
    <property type="evidence" value="ECO:0007669"/>
    <property type="project" value="TreeGrafter"/>
</dbReference>
<reference evidence="6" key="1">
    <citation type="submission" date="2023-01" db="EMBL/GenBank/DDBJ databases">
        <title>Metagenome sequencing of chrysophaentin producing Chrysophaeum taylorii.</title>
        <authorList>
            <person name="Davison J."/>
            <person name="Bewley C."/>
        </authorList>
    </citation>
    <scope>NUCLEOTIDE SEQUENCE</scope>
    <source>
        <strain evidence="6">NIES-1699</strain>
    </source>
</reference>
<dbReference type="GO" id="GO:0005737">
    <property type="term" value="C:cytoplasm"/>
    <property type="evidence" value="ECO:0007669"/>
    <property type="project" value="TreeGrafter"/>
</dbReference>
<accession>A0AAD7UBW1</accession>
<evidence type="ECO:0000256" key="2">
    <source>
        <dbReference type="ARBA" id="ARBA00022777"/>
    </source>
</evidence>
<keyword evidence="7" id="KW-1185">Reference proteome</keyword>
<dbReference type="PANTHER" id="PTHR10048">
    <property type="entry name" value="PHOSPHATIDYLINOSITOL KINASE"/>
    <property type="match status" value="1"/>
</dbReference>
<keyword evidence="1" id="KW-0808">Transferase</keyword>
<dbReference type="Proteomes" id="UP001230188">
    <property type="component" value="Unassembled WGS sequence"/>
</dbReference>
<feature type="compositionally biased region" description="Low complexity" evidence="3">
    <location>
        <begin position="525"/>
        <end position="534"/>
    </location>
</feature>
<dbReference type="PANTHER" id="PTHR10048:SF22">
    <property type="entry name" value="PHOSPHATIDYLINOSITOL 4-KINASE BETA"/>
    <property type="match status" value="1"/>
</dbReference>
<proteinExistence type="predicted"/>
<dbReference type="Gene3D" id="1.10.1070.11">
    <property type="entry name" value="Phosphatidylinositol 3-/4-kinase, catalytic domain"/>
    <property type="match status" value="1"/>
</dbReference>
<dbReference type="EMBL" id="JAQMWT010000471">
    <property type="protein sequence ID" value="KAJ8600818.1"/>
    <property type="molecule type" value="Genomic_DNA"/>
</dbReference>
<dbReference type="Pfam" id="PF00454">
    <property type="entry name" value="PI3_PI4_kinase"/>
    <property type="match status" value="1"/>
</dbReference>
<comment type="caution">
    <text evidence="6">The sequence shown here is derived from an EMBL/GenBank/DDBJ whole genome shotgun (WGS) entry which is preliminary data.</text>
</comment>
<protein>
    <recommendedName>
        <fullName evidence="5">PI3K/PI4K catalytic domain-containing protein</fullName>
    </recommendedName>
</protein>